<dbReference type="AlphaFoldDB" id="A0A415SLF9"/>
<reference evidence="1 2" key="1">
    <citation type="journal article" date="2019" name="Nat. Med.">
        <title>A library of human gut bacterial isolates paired with longitudinal multiomics data enables mechanistic microbiome research.</title>
        <authorList>
            <person name="Poyet M."/>
            <person name="Groussin M."/>
            <person name="Gibbons S.M."/>
            <person name="Avila-Pacheco J."/>
            <person name="Jiang X."/>
            <person name="Kearney S.M."/>
            <person name="Perrotta A.R."/>
            <person name="Berdy B."/>
            <person name="Zhao S."/>
            <person name="Lieberman T.D."/>
            <person name="Swanson P.K."/>
            <person name="Smith M."/>
            <person name="Roesemann S."/>
            <person name="Alexander J.E."/>
            <person name="Rich S.A."/>
            <person name="Livny J."/>
            <person name="Vlamakis H."/>
            <person name="Clish C."/>
            <person name="Bullock K."/>
            <person name="Deik A."/>
            <person name="Scott J."/>
            <person name="Pierce K.A."/>
            <person name="Xavier R.J."/>
            <person name="Alm E.J."/>
        </authorList>
    </citation>
    <scope>NUCLEOTIDE SEQUENCE [LARGE SCALE GENOMIC DNA]</scope>
    <source>
        <strain evidence="1 2">BIOML-A31</strain>
    </source>
</reference>
<gene>
    <name evidence="1" type="ORF">F2Y36_11480</name>
</gene>
<dbReference type="Proteomes" id="UP000475905">
    <property type="component" value="Unassembled WGS sequence"/>
</dbReference>
<accession>A0A415SLF9</accession>
<dbReference type="RefSeq" id="WP_122350904.1">
    <property type="nucleotide sequence ID" value="NZ_CAXSJX010000002.1"/>
</dbReference>
<proteinExistence type="predicted"/>
<evidence type="ECO:0000313" key="2">
    <source>
        <dbReference type="Proteomes" id="UP000475905"/>
    </source>
</evidence>
<comment type="caution">
    <text evidence="1">The sequence shown here is derived from an EMBL/GenBank/DDBJ whole genome shotgun (WGS) entry which is preliminary data.</text>
</comment>
<sequence length="152" mass="16973">MNNYNNMGGILSADILFKNEIALFAVHQNTACIKITEGHTWHPLHTLGVIEAPTVTPNETSGGTIYKYSTNIRLLKAAISLKEADNLRYKIVEGCILRCKDTNGYEYIYGTAQYPLLGSLNKIIGKKVTDYSGYELQLSGTSIYPILQYYNL</sequence>
<evidence type="ECO:0000313" key="1">
    <source>
        <dbReference type="EMBL" id="KAA5463047.1"/>
    </source>
</evidence>
<organism evidence="1 2">
    <name type="scientific">Bacteroides caccae</name>
    <dbReference type="NCBI Taxonomy" id="47678"/>
    <lineage>
        <taxon>Bacteria</taxon>
        <taxon>Pseudomonadati</taxon>
        <taxon>Bacteroidota</taxon>
        <taxon>Bacteroidia</taxon>
        <taxon>Bacteroidales</taxon>
        <taxon>Bacteroidaceae</taxon>
        <taxon>Bacteroides</taxon>
    </lineage>
</organism>
<protein>
    <submittedName>
        <fullName evidence="1">Uncharacterized protein</fullName>
    </submittedName>
</protein>
<dbReference type="EMBL" id="VVYP01000013">
    <property type="protein sequence ID" value="KAA5463047.1"/>
    <property type="molecule type" value="Genomic_DNA"/>
</dbReference>
<name>A0A415SLF9_9BACE</name>